<geneLocation type="plasmid" evidence="1 2">
    <name>p1</name>
</geneLocation>
<evidence type="ECO:0000313" key="2">
    <source>
        <dbReference type="Proteomes" id="UP000594603"/>
    </source>
</evidence>
<gene>
    <name evidence="1" type="ORF">HH195_11620</name>
</gene>
<reference evidence="1" key="1">
    <citation type="submission" date="2020-04" db="EMBL/GenBank/DDBJ databases">
        <title>A novel bacterium ('Candidatus Sarcina troglodytae' sp. nov.) linked to a protracted, uniformly lethal epizootic among sanctuary western chimpanzees (Pan troglodytes verus) in Sierra Leone.</title>
        <authorList>
            <person name="Owens L.A."/>
            <person name="Colitti B."/>
            <person name="Hirji I."/>
            <person name="Pizaro A."/>
            <person name="Jaffe J.E."/>
            <person name="Moittie S."/>
            <person name="Bishop-Lilly K.A."/>
            <person name="Estrella L.A."/>
            <person name="Voegtly L.J."/>
            <person name="Kuhn J.H."/>
            <person name="Suen G."/>
            <person name="Deblois C.L."/>
            <person name="Dunn C."/>
            <person name="Juan-Salles C."/>
            <person name="Goldberg T.L."/>
        </authorList>
    </citation>
    <scope>NUCLEOTIDE SEQUENCE</scope>
    <source>
        <strain evidence="1">JB2</strain>
    </source>
</reference>
<proteinExistence type="predicted"/>
<sequence length="153" mass="17954">MGDDFFEKFAELCEKQDILTELNTVDDLKGYNYSEVHCIDAIGKLEHPNVVNIAKKLNMTKSAISKITKKQIAKGLIVSYKLETNKKEVYFKFTDKGKKLFIEHNKRHENWINSQKQFLQTQSKETLIMVNKFLDDFNNYLKNKIEQIDKKGE</sequence>
<dbReference type="EMBL" id="CP051755">
    <property type="protein sequence ID" value="QPJ86609.1"/>
    <property type="molecule type" value="Genomic_DNA"/>
</dbReference>
<dbReference type="Proteomes" id="UP000594603">
    <property type="component" value="Plasmid p1"/>
</dbReference>
<name>A0ACD1BGD1_9CLOT</name>
<keyword evidence="1" id="KW-0614">Plasmid</keyword>
<accession>A0ACD1BGD1</accession>
<keyword evidence="2" id="KW-1185">Reference proteome</keyword>
<evidence type="ECO:0000313" key="1">
    <source>
        <dbReference type="EMBL" id="QPJ86609.1"/>
    </source>
</evidence>
<organism evidence="1 2">
    <name type="scientific">Candidatus Sarcina troglodytae</name>
    <dbReference type="NCBI Taxonomy" id="2726954"/>
    <lineage>
        <taxon>Bacteria</taxon>
        <taxon>Bacillati</taxon>
        <taxon>Bacillota</taxon>
        <taxon>Clostridia</taxon>
        <taxon>Eubacteriales</taxon>
        <taxon>Clostridiaceae</taxon>
        <taxon>Sarcina</taxon>
    </lineage>
</organism>
<protein>
    <submittedName>
        <fullName evidence="1">MarR family transcriptional regulator</fullName>
    </submittedName>
</protein>